<accession>A0A411HB63</accession>
<gene>
    <name evidence="1" type="ORF">HgNV_012</name>
</gene>
<name>A0A411HB63_9VIRU</name>
<proteinExistence type="predicted"/>
<keyword evidence="2" id="KW-1185">Reference proteome</keyword>
<organism evidence="1 2">
    <name type="scientific">Homarus gammarus nudivirus</name>
    <dbReference type="NCBI Taxonomy" id="2509616"/>
    <lineage>
        <taxon>Viruses</taxon>
        <taxon>Viruses incertae sedis</taxon>
        <taxon>Naldaviricetes</taxon>
        <taxon>Lefavirales</taxon>
        <taxon>Nudiviridae</taxon>
        <taxon>Gammanudivirus</taxon>
        <taxon>Gammanudivirus hogammari</taxon>
    </lineage>
</organism>
<evidence type="ECO:0000313" key="1">
    <source>
        <dbReference type="EMBL" id="QBB28617.1"/>
    </source>
</evidence>
<dbReference type="Proteomes" id="UP000682645">
    <property type="component" value="Segment"/>
</dbReference>
<protein>
    <submittedName>
        <fullName evidence="1">Uncharacterized protein</fullName>
    </submittedName>
</protein>
<dbReference type="EMBL" id="MK439999">
    <property type="protein sequence ID" value="QBB28617.1"/>
    <property type="molecule type" value="Genomic_DNA"/>
</dbReference>
<evidence type="ECO:0000313" key="2">
    <source>
        <dbReference type="Proteomes" id="UP000682645"/>
    </source>
</evidence>
<reference evidence="1" key="1">
    <citation type="journal article" date="2019" name="Sci. Rep.">
        <title>The first clawed lobster virus Homarus gammarus nudivirus (HgNV n. sp.) expands the diversity of the Nudiviridae.</title>
        <authorList>
            <person name="Holt C.C."/>
            <person name="Stone M."/>
            <person name="Bass D."/>
            <person name="Bateman K.S."/>
            <person name="van Aerle R."/>
            <person name="Daniels C.L."/>
            <person name="van der Giezen M."/>
            <person name="Ross S.H."/>
            <person name="Hooper C."/>
            <person name="Stentiford G.D."/>
        </authorList>
    </citation>
    <scope>NUCLEOTIDE SEQUENCE</scope>
    <source>
        <strain evidence="1">52S104HLG2</strain>
    </source>
</reference>
<sequence length="118" mass="13425">MADSYNILDLSNYNFYIGGLPTSVEVTLDQETLKELRLKSIEILTNNNTTNINNHTIRKSLPVDLIYVLENYEIAILKPDCVNNKQGSKTRGIIVCQNCLVHKYNKDTKSWASMTLSE</sequence>